<sequence>MTRAVFPPPPAELRGRRRELETLTAAVAHAHPTRIALVGAGGSGKTTLACALGHQLAPSLPGGIHWIRVGAWDMRTLIGMLALRFRSGDPHSLPALRRCLKALEGALIVLDNHEDDRAVAALLDALRGLPISWVITARRCLIAGVTIFPVAPPLVTSGQSPFPAVTSLTRLLRWNPVALEIANAAVTRGVVDVDPLRGWLLDRGVDRVRAIAHEDDLPEVELMVAWSWGHLTPAARRMMAVLGHMGGDHIDEVSLGTLARAGREQEAALSEIRGLRLVQEPLPGRIALHATVKHVVAARTRAAPSRHFDHYVKLLERHPERLDLEQTHLFAAMDHAHDSGSLEASLRVQALLARLGL</sequence>
<organism evidence="1 2">
    <name type="scientific">Chondromyces crocatus</name>
    <dbReference type="NCBI Taxonomy" id="52"/>
    <lineage>
        <taxon>Bacteria</taxon>
        <taxon>Pseudomonadati</taxon>
        <taxon>Myxococcota</taxon>
        <taxon>Polyangia</taxon>
        <taxon>Polyangiales</taxon>
        <taxon>Polyangiaceae</taxon>
        <taxon>Chondromyces</taxon>
    </lineage>
</organism>
<dbReference type="KEGG" id="ccro:CMC5_002010"/>
<dbReference type="OrthoDB" id="581105at2"/>
<protein>
    <recommendedName>
        <fullName evidence="3">AAA+ ATPase domain-containing protein</fullName>
    </recommendedName>
</protein>
<dbReference type="STRING" id="52.CMC5_002010"/>
<proteinExistence type="predicted"/>
<keyword evidence="2" id="KW-1185">Reference proteome</keyword>
<evidence type="ECO:0000313" key="2">
    <source>
        <dbReference type="Proteomes" id="UP000067626"/>
    </source>
</evidence>
<dbReference type="InterPro" id="IPR027417">
    <property type="entry name" value="P-loop_NTPase"/>
</dbReference>
<dbReference type="AlphaFoldDB" id="A0A0K1E6B3"/>
<evidence type="ECO:0008006" key="3">
    <source>
        <dbReference type="Google" id="ProtNLM"/>
    </source>
</evidence>
<dbReference type="EMBL" id="CP012159">
    <property type="protein sequence ID" value="AKT36088.1"/>
    <property type="molecule type" value="Genomic_DNA"/>
</dbReference>
<name>A0A0K1E6B3_CHOCO</name>
<dbReference type="Proteomes" id="UP000067626">
    <property type="component" value="Chromosome"/>
</dbReference>
<dbReference type="Gene3D" id="3.40.50.300">
    <property type="entry name" value="P-loop containing nucleotide triphosphate hydrolases"/>
    <property type="match status" value="1"/>
</dbReference>
<gene>
    <name evidence="1" type="ORF">CMC5_002010</name>
</gene>
<evidence type="ECO:0000313" key="1">
    <source>
        <dbReference type="EMBL" id="AKT36088.1"/>
    </source>
</evidence>
<dbReference type="PANTHER" id="PTHR47691:SF3">
    <property type="entry name" value="HTH-TYPE TRANSCRIPTIONAL REGULATOR RV0890C-RELATED"/>
    <property type="match status" value="1"/>
</dbReference>
<dbReference type="PANTHER" id="PTHR47691">
    <property type="entry name" value="REGULATOR-RELATED"/>
    <property type="match status" value="1"/>
</dbReference>
<dbReference type="SUPFAM" id="SSF52540">
    <property type="entry name" value="P-loop containing nucleoside triphosphate hydrolases"/>
    <property type="match status" value="1"/>
</dbReference>
<accession>A0A0K1E6B3</accession>
<reference evidence="1 2" key="1">
    <citation type="submission" date="2015-07" db="EMBL/GenBank/DDBJ databases">
        <title>Genome analysis of myxobacterium Chondromyces crocatus Cm c5 reveals a high potential for natural compound synthesis and the genetic basis for the loss of fruiting body formation.</title>
        <authorList>
            <person name="Zaburannyi N."/>
            <person name="Bunk B."/>
            <person name="Maier J."/>
            <person name="Overmann J."/>
            <person name="Mueller R."/>
        </authorList>
    </citation>
    <scope>NUCLEOTIDE SEQUENCE [LARGE SCALE GENOMIC DNA]</scope>
    <source>
        <strain evidence="1 2">Cm c5</strain>
    </source>
</reference>